<evidence type="ECO:0000259" key="6">
    <source>
        <dbReference type="PROSITE" id="PS50011"/>
    </source>
</evidence>
<dbReference type="GO" id="GO:0045944">
    <property type="term" value="P:positive regulation of transcription by RNA polymerase II"/>
    <property type="evidence" value="ECO:0007669"/>
    <property type="project" value="TreeGrafter"/>
</dbReference>
<protein>
    <submittedName>
        <fullName evidence="7">FPK</fullName>
    </submittedName>
</protein>
<reference evidence="7" key="2">
    <citation type="journal article" date="2002" name="Gene">
        <title>Fugu and human sequence comparison identifies novel human genes and conserved non-coding sequences.</title>
        <authorList>
            <person name="Gilligan P."/>
            <person name="Brenner S."/>
            <person name="Venkatesh B."/>
        </authorList>
    </citation>
    <scope>NUCLEOTIDE SEQUENCE</scope>
</reference>
<evidence type="ECO:0000313" key="7">
    <source>
        <dbReference type="EMBL" id="AAN10160.1"/>
    </source>
</evidence>
<dbReference type="EMBL" id="U90880">
    <property type="protein sequence ID" value="AAN10160.1"/>
    <property type="molecule type" value="Genomic_DNA"/>
</dbReference>
<dbReference type="InterPro" id="IPR050494">
    <property type="entry name" value="Ser_Thr_dual-spec_kinase"/>
</dbReference>
<dbReference type="GO" id="GO:0016605">
    <property type="term" value="C:PML body"/>
    <property type="evidence" value="ECO:0007669"/>
    <property type="project" value="TreeGrafter"/>
</dbReference>
<accession>Q8AV22</accession>
<keyword evidence="2" id="KW-0808">Transferase</keyword>
<dbReference type="GO" id="GO:0004713">
    <property type="term" value="F:protein tyrosine kinase activity"/>
    <property type="evidence" value="ECO:0007669"/>
    <property type="project" value="TreeGrafter"/>
</dbReference>
<organism evidence="7">
    <name type="scientific">Takifugu rubripes</name>
    <name type="common">Japanese pufferfish</name>
    <name type="synonym">Fugu rubripes</name>
    <dbReference type="NCBI Taxonomy" id="31033"/>
    <lineage>
        <taxon>Eukaryota</taxon>
        <taxon>Metazoa</taxon>
        <taxon>Chordata</taxon>
        <taxon>Craniata</taxon>
        <taxon>Vertebrata</taxon>
        <taxon>Euteleostomi</taxon>
        <taxon>Actinopterygii</taxon>
        <taxon>Neopterygii</taxon>
        <taxon>Teleostei</taxon>
        <taxon>Neoteleostei</taxon>
        <taxon>Acanthomorphata</taxon>
        <taxon>Eupercaria</taxon>
        <taxon>Tetraodontiformes</taxon>
        <taxon>Tetradontoidea</taxon>
        <taxon>Tetraodontidae</taxon>
        <taxon>Takifugu</taxon>
    </lineage>
</organism>
<gene>
    <name evidence="7" type="primary">fPK</name>
</gene>
<dbReference type="GO" id="GO:0003714">
    <property type="term" value="F:transcription corepressor activity"/>
    <property type="evidence" value="ECO:0007669"/>
    <property type="project" value="TreeGrafter"/>
</dbReference>
<dbReference type="PANTHER" id="PTHR24058:SF53">
    <property type="entry name" value="HOMEODOMAIN-INTERACTING PROTEIN KINASE 2"/>
    <property type="match status" value="1"/>
</dbReference>
<evidence type="ECO:0000256" key="4">
    <source>
        <dbReference type="ARBA" id="ARBA00022777"/>
    </source>
</evidence>
<dbReference type="GO" id="GO:0003713">
    <property type="term" value="F:transcription coactivator activity"/>
    <property type="evidence" value="ECO:0007669"/>
    <property type="project" value="TreeGrafter"/>
</dbReference>
<keyword evidence="1" id="KW-0723">Serine/threonine-protein kinase</keyword>
<dbReference type="GO" id="GO:0005524">
    <property type="term" value="F:ATP binding"/>
    <property type="evidence" value="ECO:0007669"/>
    <property type="project" value="UniProtKB-KW"/>
</dbReference>
<name>Q8AV22_TAKRU</name>
<dbReference type="GO" id="GO:0004674">
    <property type="term" value="F:protein serine/threonine kinase activity"/>
    <property type="evidence" value="ECO:0007669"/>
    <property type="project" value="UniProtKB-KW"/>
</dbReference>
<dbReference type="SMART" id="SM00220">
    <property type="entry name" value="S_TKc"/>
    <property type="match status" value="1"/>
</dbReference>
<evidence type="ECO:0000256" key="1">
    <source>
        <dbReference type="ARBA" id="ARBA00022527"/>
    </source>
</evidence>
<reference evidence="7" key="3">
    <citation type="submission" date="2002-01" db="EMBL/GenBank/DDBJ databases">
        <authorList>
            <person name="Gilligan P.C."/>
            <person name="Brenner S."/>
            <person name="Venkatesh B."/>
        </authorList>
    </citation>
    <scope>NUCLEOTIDE SEQUENCE</scope>
</reference>
<feature type="domain" description="Protein kinase" evidence="6">
    <location>
        <begin position="1"/>
        <end position="194"/>
    </location>
</feature>
<dbReference type="SMR" id="Q8AV22"/>
<dbReference type="SUPFAM" id="SSF56112">
    <property type="entry name" value="Protein kinase-like (PK-like)"/>
    <property type="match status" value="1"/>
</dbReference>
<keyword evidence="3" id="KW-0547">Nucleotide-binding</keyword>
<dbReference type="GO" id="GO:0007224">
    <property type="term" value="P:smoothened signaling pathway"/>
    <property type="evidence" value="ECO:0007669"/>
    <property type="project" value="TreeGrafter"/>
</dbReference>
<reference evidence="7" key="1">
    <citation type="journal article" date="1997" name="Proc. Natl. Acad. Sci. U.S.A.">
        <title>Transgenic rats reveal functional conservation of regulatory controls between the Fugu isotocin and rat oxytocin genes.</title>
        <authorList>
            <person name="Venkatesh B."/>
            <person name="Si-Hoe S.L."/>
            <person name="Murphy D."/>
            <person name="Brenner S."/>
        </authorList>
    </citation>
    <scope>NUCLEOTIDE SEQUENCE</scope>
</reference>
<dbReference type="GO" id="GO:0046332">
    <property type="term" value="F:SMAD binding"/>
    <property type="evidence" value="ECO:0007669"/>
    <property type="project" value="TreeGrafter"/>
</dbReference>
<dbReference type="AlphaFoldDB" id="Q8AV22"/>
<sequence length="363" mass="41133">MCIKSKGLKVKLIDFGMAYQDSEVIQGIVVQPVPYRAPEVLLGLPFSYGIDTWGMGCVLMYLYLEENLFTVCSEYKMMSQVVQLLGQPEDHLLREGLYTKKYFVEVEGSDGPTWRLKTPEEYNLGATEKISEKMSGGVDDPPHRSLDDLVNIHKLTSSAEFEDQLQFLDLIKSLLKTDAAKRISASEALNHPFITMSHLLNSDFKCYLNNSTQMMRCCNEMDQADDEHHDDGNEELHLEEQQAYESVNTVHSLEMEISPQSGDGNHHAESLKWEHLEGVQCRQPEKRKSELVYSTQGTSLTKTCFPNQTSLPPAALHTGLDMRTFPPNVEASTMCSETPESSCLTWLWSEFKAVFNCCFFPQD</sequence>
<evidence type="ECO:0000256" key="3">
    <source>
        <dbReference type="ARBA" id="ARBA00022741"/>
    </source>
</evidence>
<dbReference type="GO" id="GO:0005737">
    <property type="term" value="C:cytoplasm"/>
    <property type="evidence" value="ECO:0007669"/>
    <property type="project" value="TreeGrafter"/>
</dbReference>
<evidence type="ECO:0000256" key="2">
    <source>
        <dbReference type="ARBA" id="ARBA00022679"/>
    </source>
</evidence>
<dbReference type="InterPro" id="IPR011009">
    <property type="entry name" value="Kinase-like_dom_sf"/>
</dbReference>
<dbReference type="PROSITE" id="PS50011">
    <property type="entry name" value="PROTEIN_KINASE_DOM"/>
    <property type="match status" value="1"/>
</dbReference>
<dbReference type="PANTHER" id="PTHR24058">
    <property type="entry name" value="DUAL SPECIFICITY PROTEIN KINASE"/>
    <property type="match status" value="1"/>
</dbReference>
<keyword evidence="5" id="KW-0067">ATP-binding</keyword>
<keyword evidence="4" id="KW-0418">Kinase</keyword>
<dbReference type="Gene3D" id="1.10.510.10">
    <property type="entry name" value="Transferase(Phosphotransferase) domain 1"/>
    <property type="match status" value="1"/>
</dbReference>
<dbReference type="GO" id="GO:0042771">
    <property type="term" value="P:intrinsic apoptotic signaling pathway in response to DNA damage by p53 class mediator"/>
    <property type="evidence" value="ECO:0007669"/>
    <property type="project" value="TreeGrafter"/>
</dbReference>
<evidence type="ECO:0000256" key="5">
    <source>
        <dbReference type="ARBA" id="ARBA00022840"/>
    </source>
</evidence>
<dbReference type="InterPro" id="IPR000719">
    <property type="entry name" value="Prot_kinase_dom"/>
</dbReference>
<proteinExistence type="predicted"/>
<dbReference type="Pfam" id="PF00069">
    <property type="entry name" value="Pkinase"/>
    <property type="match status" value="1"/>
</dbReference>